<dbReference type="GO" id="GO:0070273">
    <property type="term" value="F:phosphatidylinositol-4-phosphate binding"/>
    <property type="evidence" value="ECO:0007669"/>
    <property type="project" value="InterPro"/>
</dbReference>
<evidence type="ECO:0000313" key="5">
    <source>
        <dbReference type="EMBL" id="TNC47065.1"/>
    </source>
</evidence>
<dbReference type="Pfam" id="PF05719">
    <property type="entry name" value="GPP34"/>
    <property type="match status" value="1"/>
</dbReference>
<gene>
    <name evidence="6" type="ORF">FHE65_03700</name>
    <name evidence="5" type="ORF">FHE65_10605</name>
</gene>
<evidence type="ECO:0000256" key="1">
    <source>
        <dbReference type="ARBA" id="ARBA00004255"/>
    </source>
</evidence>
<evidence type="ECO:0000313" key="7">
    <source>
        <dbReference type="Proteomes" id="UP000306740"/>
    </source>
</evidence>
<dbReference type="Proteomes" id="UP000306740">
    <property type="component" value="Unassembled WGS sequence"/>
</dbReference>
<organism evidence="5 7">
    <name type="scientific">Mumia zhuanghuii</name>
    <dbReference type="NCBI Taxonomy" id="2585211"/>
    <lineage>
        <taxon>Bacteria</taxon>
        <taxon>Bacillati</taxon>
        <taxon>Actinomycetota</taxon>
        <taxon>Actinomycetes</taxon>
        <taxon>Propionibacteriales</taxon>
        <taxon>Nocardioidaceae</taxon>
        <taxon>Mumia</taxon>
    </lineage>
</organism>
<dbReference type="GO" id="GO:0005737">
    <property type="term" value="C:cytoplasm"/>
    <property type="evidence" value="ECO:0007669"/>
    <property type="project" value="UniProtKB-ARBA"/>
</dbReference>
<evidence type="ECO:0000256" key="2">
    <source>
        <dbReference type="ARBA" id="ARBA00023034"/>
    </source>
</evidence>
<dbReference type="EMBL" id="VDFR01000048">
    <property type="protein sequence ID" value="TNC47065.1"/>
    <property type="molecule type" value="Genomic_DNA"/>
</dbReference>
<reference evidence="5 7" key="1">
    <citation type="submission" date="2019-05" db="EMBL/GenBank/DDBJ databases">
        <title>Mumia sp. nov., isolated from the intestinal contents of plateau pika (Ochotona curzoniae) in the Qinghai-Tibet plateau of China.</title>
        <authorList>
            <person name="Tian Z."/>
        </authorList>
    </citation>
    <scope>NUCLEOTIDE SEQUENCE [LARGE SCALE GENOMIC DNA]</scope>
    <source>
        <strain evidence="7">527</strain>
        <strain evidence="5">Z527</strain>
    </source>
</reference>
<keyword evidence="2" id="KW-0333">Golgi apparatus</keyword>
<dbReference type="InterPro" id="IPR038261">
    <property type="entry name" value="GPP34-like_sf"/>
</dbReference>
<proteinExistence type="predicted"/>
<evidence type="ECO:0000256" key="4">
    <source>
        <dbReference type="ARBA" id="ARBA00023136"/>
    </source>
</evidence>
<evidence type="ECO:0000313" key="6">
    <source>
        <dbReference type="EMBL" id="TNC50379.1"/>
    </source>
</evidence>
<comment type="caution">
    <text evidence="5">The sequence shown here is derived from an EMBL/GenBank/DDBJ whole genome shotgun (WGS) entry which is preliminary data.</text>
</comment>
<evidence type="ECO:0000256" key="3">
    <source>
        <dbReference type="ARBA" id="ARBA00023121"/>
    </source>
</evidence>
<dbReference type="Gene3D" id="1.10.3630.10">
    <property type="entry name" value="yeast vps74-n-term truncation variant domain like"/>
    <property type="match status" value="1"/>
</dbReference>
<name>A0A5C4MRH8_9ACTN</name>
<keyword evidence="4" id="KW-0472">Membrane</keyword>
<dbReference type="RefSeq" id="WP_139105309.1">
    <property type="nucleotide sequence ID" value="NZ_VDFR01000016.1"/>
</dbReference>
<dbReference type="EMBL" id="VDFR01000016">
    <property type="protein sequence ID" value="TNC50379.1"/>
    <property type="molecule type" value="Genomic_DNA"/>
</dbReference>
<dbReference type="GO" id="GO:0012505">
    <property type="term" value="C:endomembrane system"/>
    <property type="evidence" value="ECO:0007669"/>
    <property type="project" value="UniProtKB-ARBA"/>
</dbReference>
<dbReference type="AlphaFoldDB" id="A0A5C4MRH8"/>
<dbReference type="OrthoDB" id="9854074at2"/>
<dbReference type="InterPro" id="IPR008628">
    <property type="entry name" value="GPP34-like"/>
</dbReference>
<accession>A0A5C4MRH8</accession>
<keyword evidence="3" id="KW-0446">Lipid-binding</keyword>
<sequence length="241" mass="25317">MLVVEELALLALDPESGRMRANTPAVEQALAGALLLDLAHEGHLRLDAAGSVELVSTGPRHPLLGYGLSRLTGQIPLGVRDAICHLSPRLSETVLDTMSARGLVRRDEHRTLVLKILVRWHMTAPAMADATRADLTSILATSSGSHASSSDPVLGPRESALLTVLGGADLLALAETSSKPASAARMRAWCADVAYGRDCLHHVPDDVLAFQRAVHDALGTGVVKVRQTTPPAASSSETAAV</sequence>
<protein>
    <submittedName>
        <fullName evidence="5">GPP34 family phosphoprotein</fullName>
    </submittedName>
</protein>
<comment type="subcellular location">
    <subcellularLocation>
        <location evidence="1">Golgi apparatus membrane</location>
        <topology evidence="1">Peripheral membrane protein</topology>
        <orientation evidence="1">Cytoplasmic side</orientation>
    </subcellularLocation>
</comment>